<evidence type="ECO:0000256" key="2">
    <source>
        <dbReference type="SAM" id="Phobius"/>
    </source>
</evidence>
<dbReference type="RefSeq" id="WP_132008121.1">
    <property type="nucleotide sequence ID" value="NZ_JABUHM010000007.1"/>
</dbReference>
<dbReference type="Pfam" id="PF01551">
    <property type="entry name" value="Peptidase_M23"/>
    <property type="match status" value="1"/>
</dbReference>
<dbReference type="InterPro" id="IPR016047">
    <property type="entry name" value="M23ase_b-sheet_dom"/>
</dbReference>
<comment type="caution">
    <text evidence="4">The sequence shown here is derived from an EMBL/GenBank/DDBJ whole genome shotgun (WGS) entry which is preliminary data.</text>
</comment>
<evidence type="ECO:0000256" key="1">
    <source>
        <dbReference type="SAM" id="MobiDB-lite"/>
    </source>
</evidence>
<evidence type="ECO:0000313" key="4">
    <source>
        <dbReference type="EMBL" id="TCN24085.1"/>
    </source>
</evidence>
<dbReference type="GO" id="GO:0004222">
    <property type="term" value="F:metalloendopeptidase activity"/>
    <property type="evidence" value="ECO:0007669"/>
    <property type="project" value="TreeGrafter"/>
</dbReference>
<accession>A0A4R2BCD5</accession>
<feature type="region of interest" description="Disordered" evidence="1">
    <location>
        <begin position="223"/>
        <end position="348"/>
    </location>
</feature>
<proteinExistence type="predicted"/>
<dbReference type="AlphaFoldDB" id="A0A4R2BCD5"/>
<keyword evidence="5" id="KW-1185">Reference proteome</keyword>
<dbReference type="PANTHER" id="PTHR21666:SF291">
    <property type="entry name" value="STAGE II SPORULATION PROTEIN Q"/>
    <property type="match status" value="1"/>
</dbReference>
<dbReference type="SUPFAM" id="SSF51261">
    <property type="entry name" value="Duplicated hybrid motif"/>
    <property type="match status" value="1"/>
</dbReference>
<evidence type="ECO:0000313" key="5">
    <source>
        <dbReference type="Proteomes" id="UP000295689"/>
    </source>
</evidence>
<reference evidence="4 5" key="1">
    <citation type="journal article" date="2015" name="Stand. Genomic Sci.">
        <title>Genomic Encyclopedia of Bacterial and Archaeal Type Strains, Phase III: the genomes of soil and plant-associated and newly described type strains.</title>
        <authorList>
            <person name="Whitman W.B."/>
            <person name="Woyke T."/>
            <person name="Klenk H.P."/>
            <person name="Zhou Y."/>
            <person name="Lilburn T.G."/>
            <person name="Beck B.J."/>
            <person name="De Vos P."/>
            <person name="Vandamme P."/>
            <person name="Eisen J.A."/>
            <person name="Garrity G."/>
            <person name="Hugenholtz P."/>
            <person name="Kyrpides N.C."/>
        </authorList>
    </citation>
    <scope>NUCLEOTIDE SEQUENCE [LARGE SCALE GENOMIC DNA]</scope>
    <source>
        <strain evidence="4 5">CV53</strain>
    </source>
</reference>
<organism evidence="4 5">
    <name type="scientific">Mesobacillus foraminis</name>
    <dbReference type="NCBI Taxonomy" id="279826"/>
    <lineage>
        <taxon>Bacteria</taxon>
        <taxon>Bacillati</taxon>
        <taxon>Bacillota</taxon>
        <taxon>Bacilli</taxon>
        <taxon>Bacillales</taxon>
        <taxon>Bacillaceae</taxon>
        <taxon>Mesobacillus</taxon>
    </lineage>
</organism>
<feature type="compositionally biased region" description="Low complexity" evidence="1">
    <location>
        <begin position="244"/>
        <end position="260"/>
    </location>
</feature>
<feature type="compositionally biased region" description="Low complexity" evidence="1">
    <location>
        <begin position="336"/>
        <end position="348"/>
    </location>
</feature>
<dbReference type="InterPro" id="IPR011055">
    <property type="entry name" value="Dup_hybrid_motif"/>
</dbReference>
<feature type="domain" description="M23ase beta-sheet core" evidence="3">
    <location>
        <begin position="113"/>
        <end position="211"/>
    </location>
</feature>
<keyword evidence="2" id="KW-0472">Membrane</keyword>
<evidence type="ECO:0000259" key="3">
    <source>
        <dbReference type="Pfam" id="PF01551"/>
    </source>
</evidence>
<dbReference type="CDD" id="cd12797">
    <property type="entry name" value="M23_peptidase"/>
    <property type="match status" value="1"/>
</dbReference>
<gene>
    <name evidence="4" type="ORF">EV146_108195</name>
</gene>
<protein>
    <submittedName>
        <fullName evidence="4">Stage II sporulation protein Q</fullName>
    </submittedName>
</protein>
<name>A0A4R2BCD5_9BACI</name>
<keyword evidence="2" id="KW-0812">Transmembrane</keyword>
<dbReference type="PANTHER" id="PTHR21666">
    <property type="entry name" value="PEPTIDASE-RELATED"/>
    <property type="match status" value="1"/>
</dbReference>
<feature type="transmembrane region" description="Helical" evidence="2">
    <location>
        <begin position="20"/>
        <end position="40"/>
    </location>
</feature>
<dbReference type="EMBL" id="SLVV01000008">
    <property type="protein sequence ID" value="TCN24085.1"/>
    <property type="molecule type" value="Genomic_DNA"/>
</dbReference>
<sequence>MREEKSSQDKSFKRFFKKRWVYPTAYLASAAIILTGVLWYQNSGEEKDQFATEVPGKKINQEPAVEVNRSLENFVMPVKDAENTVIKTQFYDNDSDKAEQEAALVVYNNQYHPNTGVDIAAKDEKDFDVIASLSGTVTVVKEDSLLGNVIEIEHDNGIVTQYQSIKNMKVKAGDKVEQGQAIATSGTSLFNEEAGNHVHFEIRKDNVPVNPLDYFDKPLSSLEEAAVSPESNSGKDEAGTESSDPAAEDGAATEEGTTPAEDAEEGTPAEDKTSTEEGTPADETSTEEGTPAEDETSTEEGTPSDDASTEEGTPSDDKKSTEEDTEQDDSKEDTGSDTSTDSTESSNS</sequence>
<feature type="compositionally biased region" description="Acidic residues" evidence="1">
    <location>
        <begin position="284"/>
        <end position="298"/>
    </location>
</feature>
<keyword evidence="2" id="KW-1133">Transmembrane helix</keyword>
<dbReference type="Proteomes" id="UP000295689">
    <property type="component" value="Unassembled WGS sequence"/>
</dbReference>
<dbReference type="Gene3D" id="2.70.70.10">
    <property type="entry name" value="Glucose Permease (Domain IIA)"/>
    <property type="match status" value="1"/>
</dbReference>
<dbReference type="InterPro" id="IPR050570">
    <property type="entry name" value="Cell_wall_metabolism_enzyme"/>
</dbReference>